<dbReference type="Proteomes" id="UP000054709">
    <property type="component" value="Unassembled WGS sequence"/>
</dbReference>
<name>A0A0W1APH1_9BACL</name>
<organism evidence="2 3">
    <name type="scientific">Paenibacillus etheri</name>
    <dbReference type="NCBI Taxonomy" id="1306852"/>
    <lineage>
        <taxon>Bacteria</taxon>
        <taxon>Bacillati</taxon>
        <taxon>Bacillota</taxon>
        <taxon>Bacilli</taxon>
        <taxon>Bacillales</taxon>
        <taxon>Paenibacillaceae</taxon>
        <taxon>Paenibacillus</taxon>
    </lineage>
</organism>
<accession>A0A0W1APH1</accession>
<proteinExistence type="predicted"/>
<keyword evidence="1" id="KW-0175">Coiled coil</keyword>
<feature type="coiled-coil region" evidence="1">
    <location>
        <begin position="1"/>
        <end position="55"/>
    </location>
</feature>
<evidence type="ECO:0000256" key="1">
    <source>
        <dbReference type="SAM" id="Coils"/>
    </source>
</evidence>
<keyword evidence="3" id="KW-1185">Reference proteome</keyword>
<comment type="caution">
    <text evidence="2">The sequence shown here is derived from an EMBL/GenBank/DDBJ whole genome shotgun (WGS) entry which is preliminary data.</text>
</comment>
<gene>
    <name evidence="2" type="ORF">UQ64_03290</name>
</gene>
<protein>
    <submittedName>
        <fullName evidence="2">Uncharacterized protein</fullName>
    </submittedName>
</protein>
<reference evidence="2 3" key="1">
    <citation type="journal article" date="2015" name="Int. Biodeterior. Biodegradation">
        <title>Physiological and genetic screening methods for the isolation of methyl tert-butyl ether-degrading bacteria for bioremediation purposes.</title>
        <authorList>
            <person name="Guisado I.M."/>
            <person name="Purswani J."/>
            <person name="Gonzalez Lopez J."/>
            <person name="Pozo C."/>
        </authorList>
    </citation>
    <scope>NUCLEOTIDE SEQUENCE [LARGE SCALE GENOMIC DNA]</scope>
    <source>
        <strain evidence="2 3">SH7</strain>
    </source>
</reference>
<dbReference type="RefSeq" id="WP_060626960.1">
    <property type="nucleotide sequence ID" value="NZ_LCZJ02000098.1"/>
</dbReference>
<dbReference type="EMBL" id="LCZJ02000098">
    <property type="protein sequence ID" value="KTD83166.1"/>
    <property type="molecule type" value="Genomic_DNA"/>
</dbReference>
<sequence>MQHLTQKYEEEKRKLNELGQRSLEQGIPLSGNEAVQAQSRKVDELINQMYQEKNEYPEAFRLYFCLGGDIVSFPAWFTQTIQGRLNEVTAQIEYQSESRHAFEEESKAFEALFDSMDIARMPEFEYWEDKLQMKQSILNERLYLQGLQDGMQLANALTTPSGPSD</sequence>
<evidence type="ECO:0000313" key="3">
    <source>
        <dbReference type="Proteomes" id="UP000054709"/>
    </source>
</evidence>
<evidence type="ECO:0000313" key="2">
    <source>
        <dbReference type="EMBL" id="KTD83166.1"/>
    </source>
</evidence>
<dbReference type="OrthoDB" id="2662966at2"/>
<dbReference type="AlphaFoldDB" id="A0A0W1APH1"/>